<dbReference type="PANTHER" id="PTHR23130:SF157">
    <property type="entry name" value="AUXIN-INDUCED IN ROOT CULTURES PROTEIN 12"/>
    <property type="match status" value="1"/>
</dbReference>
<keyword evidence="5" id="KW-0472">Membrane</keyword>
<evidence type="ECO:0000256" key="5">
    <source>
        <dbReference type="ARBA" id="ARBA00023136"/>
    </source>
</evidence>
<keyword evidence="4" id="KW-0249">Electron transport</keyword>
<dbReference type="EMBL" id="EF493830">
    <property type="protein sequence ID" value="ABS30419.1"/>
    <property type="molecule type" value="mRNA"/>
</dbReference>
<feature type="region of interest" description="Disordered" evidence="6">
    <location>
        <begin position="187"/>
        <end position="243"/>
    </location>
</feature>
<dbReference type="CDD" id="cd09629">
    <property type="entry name" value="DOMON_CIL1_like"/>
    <property type="match status" value="1"/>
</dbReference>
<evidence type="ECO:0000313" key="11">
    <source>
        <dbReference type="Proteomes" id="UP000886595"/>
    </source>
</evidence>
<keyword evidence="11" id="KW-1185">Reference proteome</keyword>
<name>A7TZE1_BRACI</name>
<evidence type="ECO:0000256" key="3">
    <source>
        <dbReference type="ARBA" id="ARBA00022729"/>
    </source>
</evidence>
<dbReference type="Pfam" id="PF04526">
    <property type="entry name" value="DUF568"/>
    <property type="match status" value="1"/>
</dbReference>
<keyword evidence="2" id="KW-0813">Transport</keyword>
<dbReference type="PROSITE" id="PS50836">
    <property type="entry name" value="DOMON"/>
    <property type="match status" value="1"/>
</dbReference>
<keyword evidence="3 7" id="KW-0732">Signal</keyword>
<dbReference type="EMBL" id="JAAMPC010000003">
    <property type="protein sequence ID" value="KAG2321490.1"/>
    <property type="molecule type" value="Genomic_DNA"/>
</dbReference>
<dbReference type="InterPro" id="IPR045265">
    <property type="entry name" value="AIR12_DOMON"/>
</dbReference>
<dbReference type="InterPro" id="IPR005018">
    <property type="entry name" value="DOMON_domain"/>
</dbReference>
<accession>A7TZE1</accession>
<evidence type="ECO:0000313" key="10">
    <source>
        <dbReference type="EMBL" id="KAG2321490.1"/>
    </source>
</evidence>
<dbReference type="PANTHER" id="PTHR23130">
    <property type="entry name" value="CYTOCHROME B561 AND DOMON DOMAIN-CONTAINING PROTEIN"/>
    <property type="match status" value="1"/>
</dbReference>
<evidence type="ECO:0000256" key="1">
    <source>
        <dbReference type="ARBA" id="ARBA00004370"/>
    </source>
</evidence>
<dbReference type="AlphaFoldDB" id="A7TZE1"/>
<gene>
    <name evidence="9" type="primary">CIL1</name>
    <name evidence="10" type="ORF">Bca52824_014703</name>
</gene>
<protein>
    <submittedName>
        <fullName evidence="9">CIL1</fullName>
    </submittedName>
</protein>
<evidence type="ECO:0000259" key="8">
    <source>
        <dbReference type="PROSITE" id="PS50836"/>
    </source>
</evidence>
<dbReference type="GO" id="GO:0016020">
    <property type="term" value="C:membrane"/>
    <property type="evidence" value="ECO:0007669"/>
    <property type="project" value="UniProtKB-SubCell"/>
</dbReference>
<organism evidence="9">
    <name type="scientific">Brassica carinata</name>
    <name type="common">Ethiopian mustard</name>
    <name type="synonym">Abyssinian cabbage</name>
    <dbReference type="NCBI Taxonomy" id="52824"/>
    <lineage>
        <taxon>Eukaryota</taxon>
        <taxon>Viridiplantae</taxon>
        <taxon>Streptophyta</taxon>
        <taxon>Embryophyta</taxon>
        <taxon>Tracheophyta</taxon>
        <taxon>Spermatophyta</taxon>
        <taxon>Magnoliopsida</taxon>
        <taxon>eudicotyledons</taxon>
        <taxon>Gunneridae</taxon>
        <taxon>Pentapetalae</taxon>
        <taxon>rosids</taxon>
        <taxon>malvids</taxon>
        <taxon>Brassicales</taxon>
        <taxon>Brassicaceae</taxon>
        <taxon>Brassiceae</taxon>
        <taxon>Brassica</taxon>
    </lineage>
</organism>
<dbReference type="Proteomes" id="UP000886595">
    <property type="component" value="Unassembled WGS sequence"/>
</dbReference>
<dbReference type="OrthoDB" id="1720670at2759"/>
<sequence length="269" mass="27333">MASNASLTLVLAVACFVSLISPAISQTCSTQNVTGDFKNCMDLPVLDSFLHYTYDAANSSLSVAFVATPPRSGDWVAWGINPTGTKMIGSQAFVAYSPRAGARPEVNTYNISSYSLSAGRLTFDFWNLRAESMAGNRIVIYTSVKVPAGADSVNQVWQIGGNVTGGRPGPHPMTPANLASTRMLRLTGSDAPSSAPGSAPSSGPGSAPSSGPGSAPGSVPGSAEGPTTPDASTTPGQAGSPGNAGSMTTSVNFGVNFGILVMLASVFIF</sequence>
<evidence type="ECO:0000256" key="6">
    <source>
        <dbReference type="SAM" id="MobiDB-lite"/>
    </source>
</evidence>
<proteinExistence type="evidence at transcript level"/>
<evidence type="ECO:0000313" key="9">
    <source>
        <dbReference type="EMBL" id="ABS30419.1"/>
    </source>
</evidence>
<reference evidence="10 11" key="2">
    <citation type="submission" date="2020-02" db="EMBL/GenBank/DDBJ databases">
        <authorList>
            <person name="Ma Q."/>
            <person name="Huang Y."/>
            <person name="Song X."/>
            <person name="Pei D."/>
        </authorList>
    </citation>
    <scope>NUCLEOTIDE SEQUENCE [LARGE SCALE GENOMIC DNA]</scope>
    <source>
        <strain evidence="10">Sxm20200214</strain>
        <tissue evidence="10">Leaf</tissue>
    </source>
</reference>
<comment type="subcellular location">
    <subcellularLocation>
        <location evidence="1">Membrane</location>
    </subcellularLocation>
</comment>
<feature type="chain" id="PRO_5040053539" evidence="7">
    <location>
        <begin position="26"/>
        <end position="269"/>
    </location>
</feature>
<feature type="compositionally biased region" description="Low complexity" evidence="6">
    <location>
        <begin position="188"/>
        <end position="226"/>
    </location>
</feature>
<evidence type="ECO:0000256" key="7">
    <source>
        <dbReference type="SAM" id="SignalP"/>
    </source>
</evidence>
<reference evidence="9" key="1">
    <citation type="submission" date="2007-03" db="EMBL/GenBank/DDBJ databases">
        <title>CIL1, a Novel Suppressor of Axillary Meristem Development in Brassica carinata Affects Phytohormone and Reactive Oxygen Species Content.</title>
        <authorList>
            <person name="Gibson S.W."/>
            <person name="Zheng Z."/>
            <person name="Uchacz T."/>
            <person name="Chiwocha S.D.S."/>
            <person name="Lafond M."/>
            <person name="Ambrose S.J."/>
            <person name="Taylor J.L."/>
        </authorList>
    </citation>
    <scope>NUCLEOTIDE SEQUENCE</scope>
</reference>
<evidence type="ECO:0000256" key="4">
    <source>
        <dbReference type="ARBA" id="ARBA00022982"/>
    </source>
</evidence>
<feature type="domain" description="DOMON" evidence="8">
    <location>
        <begin position="46"/>
        <end position="160"/>
    </location>
</feature>
<feature type="signal peptide" evidence="7">
    <location>
        <begin position="1"/>
        <end position="25"/>
    </location>
</feature>
<evidence type="ECO:0000256" key="2">
    <source>
        <dbReference type="ARBA" id="ARBA00022448"/>
    </source>
</evidence>